<sequence>MNRQKLALFLLLIALVGAVAYAFLRSPRQQEAPVLKNRPGVKATTIRKEPGAQKTAAAPAGGVHLDLLQGNNAVAGGYRRNIFAPLFKEEEKPGTLKLPPPPPPPKKLPPPPPPAATPVPPPPPPPPTQAQMDETELAKIVFLGFLKKGGERTVFLSKGGEIFVVKKGGQVGPKFRVADLTDDAITIKSVDSDRQMVIPLVENRSLSTRRK</sequence>
<evidence type="ECO:0000313" key="2">
    <source>
        <dbReference type="EMBL" id="TGU70860.1"/>
    </source>
</evidence>
<name>A0A4S1CCV2_9BACT</name>
<dbReference type="Proteomes" id="UP000306416">
    <property type="component" value="Unassembled WGS sequence"/>
</dbReference>
<comment type="caution">
    <text evidence="2">The sequence shown here is derived from an EMBL/GenBank/DDBJ whole genome shotgun (WGS) entry which is preliminary data.</text>
</comment>
<protein>
    <submittedName>
        <fullName evidence="2">Type II secretion system protein PulP</fullName>
    </submittedName>
</protein>
<feature type="compositionally biased region" description="Pro residues" evidence="1">
    <location>
        <begin position="98"/>
        <end position="128"/>
    </location>
</feature>
<organism evidence="2 3">
    <name type="scientific">Geomonas terrae</name>
    <dbReference type="NCBI Taxonomy" id="2562681"/>
    <lineage>
        <taxon>Bacteria</taxon>
        <taxon>Pseudomonadati</taxon>
        <taxon>Thermodesulfobacteriota</taxon>
        <taxon>Desulfuromonadia</taxon>
        <taxon>Geobacterales</taxon>
        <taxon>Geobacteraceae</taxon>
        <taxon>Geomonas</taxon>
    </lineage>
</organism>
<proteinExistence type="predicted"/>
<evidence type="ECO:0000256" key="1">
    <source>
        <dbReference type="SAM" id="MobiDB-lite"/>
    </source>
</evidence>
<dbReference type="AlphaFoldDB" id="A0A4S1CCV2"/>
<evidence type="ECO:0000313" key="3">
    <source>
        <dbReference type="Proteomes" id="UP000306416"/>
    </source>
</evidence>
<reference evidence="2 3" key="1">
    <citation type="submission" date="2019-04" db="EMBL/GenBank/DDBJ databases">
        <title>Geobacter oryzae sp. nov., ferric-reducing bacteria isolated from paddy soil.</title>
        <authorList>
            <person name="Xu Z."/>
            <person name="Masuda Y."/>
            <person name="Itoh H."/>
            <person name="Senoo K."/>
        </authorList>
    </citation>
    <scope>NUCLEOTIDE SEQUENCE [LARGE SCALE GENOMIC DNA]</scope>
    <source>
        <strain evidence="2 3">Red111</strain>
    </source>
</reference>
<feature type="region of interest" description="Disordered" evidence="1">
    <location>
        <begin position="90"/>
        <end position="131"/>
    </location>
</feature>
<gene>
    <name evidence="2" type="ORF">E4633_17875</name>
</gene>
<dbReference type="EMBL" id="SRSC01000004">
    <property type="protein sequence ID" value="TGU70860.1"/>
    <property type="molecule type" value="Genomic_DNA"/>
</dbReference>
<dbReference type="RefSeq" id="WP_135872261.1">
    <property type="nucleotide sequence ID" value="NZ_SRSC01000004.1"/>
</dbReference>
<accession>A0A4S1CCV2</accession>
<keyword evidence="3" id="KW-1185">Reference proteome</keyword>